<dbReference type="PANTHER" id="PTHR31241:SF62">
    <property type="entry name" value="DEHYDRATION-RESPONSIVE ELEMENT-BINDING PROTEIN 2D"/>
    <property type="match status" value="1"/>
</dbReference>
<gene>
    <name evidence="7" type="ORF">D5R40_28355</name>
</gene>
<dbReference type="InterPro" id="IPR016177">
    <property type="entry name" value="DNA-bd_dom_sf"/>
</dbReference>
<keyword evidence="1" id="KW-0805">Transcription regulation</keyword>
<dbReference type="GO" id="GO:0003700">
    <property type="term" value="F:DNA-binding transcription factor activity"/>
    <property type="evidence" value="ECO:0007669"/>
    <property type="project" value="InterPro"/>
</dbReference>
<sequence>MSKEILITRGQVVIVDEQDYEELSKHKWYLIDGFAARTIKKDGKRTTVYMHRVIMDAPMGVSVYHINHNKLDNRRENLRLVKGSARMHRRPSVKHSSKYRGVYWCKDKRKWIAEIKVYKKQIRLGRFDVEKDAAVAYDEAARKYYGSLARTNFTMNNIEVVEDPSM</sequence>
<dbReference type="GO" id="GO:0003677">
    <property type="term" value="F:DNA binding"/>
    <property type="evidence" value="ECO:0007669"/>
    <property type="project" value="UniProtKB-KW"/>
</dbReference>
<reference evidence="7 8" key="1">
    <citation type="journal article" date="2018" name="ACS Chem. Biol.">
        <title>Ketoreductase domain dysfunction expands chemodiversity: malyngamide biosynthesis in the cyanobacterium Okeania hirsuta.</title>
        <authorList>
            <person name="Moss N.A."/>
            <person name="Leao T."/>
            <person name="Rankin M."/>
            <person name="McCullough T.M."/>
            <person name="Qu P."/>
            <person name="Korobeynikov A."/>
            <person name="Smith J.L."/>
            <person name="Gerwick L."/>
            <person name="Gerwick W.H."/>
        </authorList>
    </citation>
    <scope>NUCLEOTIDE SEQUENCE [LARGE SCALE GENOMIC DNA]</scope>
    <source>
        <strain evidence="7 8">PAB10Feb10-1</strain>
    </source>
</reference>
<keyword evidence="5" id="KW-0804">Transcription</keyword>
<protein>
    <recommendedName>
        <fullName evidence="6">AP2/ERF domain-containing protein</fullName>
    </recommendedName>
</protein>
<dbReference type="SMART" id="SM00380">
    <property type="entry name" value="AP2"/>
    <property type="match status" value="1"/>
</dbReference>
<evidence type="ECO:0000256" key="3">
    <source>
        <dbReference type="ARBA" id="ARBA00023125"/>
    </source>
</evidence>
<dbReference type="InterPro" id="IPR003615">
    <property type="entry name" value="HNH_nuc"/>
</dbReference>
<dbReference type="InterPro" id="IPR044925">
    <property type="entry name" value="His-Me_finger_sf"/>
</dbReference>
<dbReference type="PANTHER" id="PTHR31241">
    <property type="entry name" value="DEHYDRATION-RESPONSIVE ELEMENT-BINDING PROTEIN 2C"/>
    <property type="match status" value="1"/>
</dbReference>
<dbReference type="Pfam" id="PF13392">
    <property type="entry name" value="HNH_3"/>
    <property type="match status" value="1"/>
</dbReference>
<dbReference type="Gene3D" id="3.90.75.20">
    <property type="match status" value="1"/>
</dbReference>
<keyword evidence="3" id="KW-0238">DNA-binding</keyword>
<keyword evidence="4" id="KW-0010">Activator</keyword>
<name>A0A3N6PZ40_9CYAN</name>
<dbReference type="CDD" id="cd00018">
    <property type="entry name" value="AP2"/>
    <property type="match status" value="1"/>
</dbReference>
<dbReference type="Gene3D" id="3.30.730.10">
    <property type="entry name" value="AP2/ERF domain"/>
    <property type="match status" value="1"/>
</dbReference>
<evidence type="ECO:0000313" key="8">
    <source>
        <dbReference type="Proteomes" id="UP000269154"/>
    </source>
</evidence>
<keyword evidence="8" id="KW-1185">Reference proteome</keyword>
<dbReference type="RefSeq" id="WP_124147515.1">
    <property type="nucleotide sequence ID" value="NZ_CAWOKI010000278.1"/>
</dbReference>
<dbReference type="InterPro" id="IPR036955">
    <property type="entry name" value="AP2/ERF_dom_sf"/>
</dbReference>
<proteinExistence type="predicted"/>
<evidence type="ECO:0000256" key="5">
    <source>
        <dbReference type="ARBA" id="ARBA00023163"/>
    </source>
</evidence>
<evidence type="ECO:0000313" key="7">
    <source>
        <dbReference type="EMBL" id="RQH26208.1"/>
    </source>
</evidence>
<dbReference type="OrthoDB" id="978174at2"/>
<evidence type="ECO:0000259" key="6">
    <source>
        <dbReference type="PROSITE" id="PS51032"/>
    </source>
</evidence>
<dbReference type="SUPFAM" id="SSF54060">
    <property type="entry name" value="His-Me finger endonucleases"/>
    <property type="match status" value="1"/>
</dbReference>
<dbReference type="Proteomes" id="UP000269154">
    <property type="component" value="Unassembled WGS sequence"/>
</dbReference>
<organism evidence="7 8">
    <name type="scientific">Okeania hirsuta</name>
    <dbReference type="NCBI Taxonomy" id="1458930"/>
    <lineage>
        <taxon>Bacteria</taxon>
        <taxon>Bacillati</taxon>
        <taxon>Cyanobacteriota</taxon>
        <taxon>Cyanophyceae</taxon>
        <taxon>Oscillatoriophycideae</taxon>
        <taxon>Oscillatoriales</taxon>
        <taxon>Microcoleaceae</taxon>
        <taxon>Okeania</taxon>
    </lineage>
</organism>
<comment type="caution">
    <text evidence="7">The sequence shown here is derived from an EMBL/GenBank/DDBJ whole genome shotgun (WGS) entry which is preliminary data.</text>
</comment>
<dbReference type="InterPro" id="IPR001471">
    <property type="entry name" value="AP2/ERF_dom"/>
</dbReference>
<keyword evidence="2" id="KW-0346">Stress response</keyword>
<evidence type="ECO:0000256" key="2">
    <source>
        <dbReference type="ARBA" id="ARBA00023016"/>
    </source>
</evidence>
<dbReference type="EMBL" id="RCBY01000274">
    <property type="protein sequence ID" value="RQH26208.1"/>
    <property type="molecule type" value="Genomic_DNA"/>
</dbReference>
<dbReference type="PROSITE" id="PS51032">
    <property type="entry name" value="AP2_ERF"/>
    <property type="match status" value="1"/>
</dbReference>
<evidence type="ECO:0000256" key="4">
    <source>
        <dbReference type="ARBA" id="ARBA00023159"/>
    </source>
</evidence>
<dbReference type="Pfam" id="PF00847">
    <property type="entry name" value="AP2"/>
    <property type="match status" value="1"/>
</dbReference>
<dbReference type="AlphaFoldDB" id="A0A3N6PZ40"/>
<accession>A0A3N6PZ40</accession>
<feature type="domain" description="AP2/ERF" evidence="6">
    <location>
        <begin position="98"/>
        <end position="154"/>
    </location>
</feature>
<dbReference type="SUPFAM" id="SSF54171">
    <property type="entry name" value="DNA-binding domain"/>
    <property type="match status" value="1"/>
</dbReference>
<evidence type="ECO:0000256" key="1">
    <source>
        <dbReference type="ARBA" id="ARBA00023015"/>
    </source>
</evidence>